<feature type="transmembrane region" description="Helical" evidence="7">
    <location>
        <begin position="109"/>
        <end position="129"/>
    </location>
</feature>
<proteinExistence type="inferred from homology"/>
<evidence type="ECO:0000256" key="4">
    <source>
        <dbReference type="ARBA" id="ARBA00022692"/>
    </source>
</evidence>
<feature type="transmembrane region" description="Helical" evidence="7">
    <location>
        <begin position="51"/>
        <end position="72"/>
    </location>
</feature>
<evidence type="ECO:0000256" key="6">
    <source>
        <dbReference type="ARBA" id="ARBA00023136"/>
    </source>
</evidence>
<evidence type="ECO:0000313" key="9">
    <source>
        <dbReference type="Proteomes" id="UP000832011"/>
    </source>
</evidence>
<keyword evidence="5 7" id="KW-1133">Transmembrane helix</keyword>
<dbReference type="InterPro" id="IPR051907">
    <property type="entry name" value="DoxX-like_oxidoreductase"/>
</dbReference>
<evidence type="ECO:0000256" key="5">
    <source>
        <dbReference type="ARBA" id="ARBA00022989"/>
    </source>
</evidence>
<evidence type="ECO:0000256" key="7">
    <source>
        <dbReference type="SAM" id="Phobius"/>
    </source>
</evidence>
<evidence type="ECO:0000256" key="2">
    <source>
        <dbReference type="ARBA" id="ARBA00006679"/>
    </source>
</evidence>
<evidence type="ECO:0000256" key="3">
    <source>
        <dbReference type="ARBA" id="ARBA00022475"/>
    </source>
</evidence>
<name>A0ABY4E6C4_9NEIS</name>
<dbReference type="Pfam" id="PF07681">
    <property type="entry name" value="DoxX"/>
    <property type="match status" value="1"/>
</dbReference>
<protein>
    <submittedName>
        <fullName evidence="8">DoxX family protein</fullName>
    </submittedName>
</protein>
<evidence type="ECO:0000313" key="8">
    <source>
        <dbReference type="EMBL" id="UOO91019.1"/>
    </source>
</evidence>
<keyword evidence="6 7" id="KW-0472">Membrane</keyword>
<dbReference type="PANTHER" id="PTHR33452">
    <property type="entry name" value="OXIDOREDUCTASE CATD-RELATED"/>
    <property type="match status" value="1"/>
</dbReference>
<keyword evidence="9" id="KW-1185">Reference proteome</keyword>
<keyword evidence="3" id="KW-1003">Cell membrane</keyword>
<dbReference type="EMBL" id="CP091511">
    <property type="protein sequence ID" value="UOO91019.1"/>
    <property type="molecule type" value="Genomic_DNA"/>
</dbReference>
<dbReference type="RefSeq" id="WP_058305210.1">
    <property type="nucleotide sequence ID" value="NZ_CABKVG010000006.1"/>
</dbReference>
<accession>A0ABY4E6C4</accession>
<dbReference type="Proteomes" id="UP000832011">
    <property type="component" value="Chromosome"/>
</dbReference>
<gene>
    <name evidence="8" type="ORF">LVJ82_08660</name>
</gene>
<organism evidence="8 9">
    <name type="scientific">Vitreoscilla massiliensis</name>
    <dbReference type="NCBI Taxonomy" id="1689272"/>
    <lineage>
        <taxon>Bacteria</taxon>
        <taxon>Pseudomonadati</taxon>
        <taxon>Pseudomonadota</taxon>
        <taxon>Betaproteobacteria</taxon>
        <taxon>Neisseriales</taxon>
        <taxon>Neisseriaceae</taxon>
        <taxon>Vitreoscilla</taxon>
    </lineage>
</organism>
<comment type="subcellular location">
    <subcellularLocation>
        <location evidence="1">Cell membrane</location>
        <topology evidence="1">Multi-pass membrane protein</topology>
    </subcellularLocation>
</comment>
<keyword evidence="4 7" id="KW-0812">Transmembrane</keyword>
<comment type="similarity">
    <text evidence="2">Belongs to the DoxX family.</text>
</comment>
<evidence type="ECO:0000256" key="1">
    <source>
        <dbReference type="ARBA" id="ARBA00004651"/>
    </source>
</evidence>
<dbReference type="InterPro" id="IPR032808">
    <property type="entry name" value="DoxX"/>
</dbReference>
<feature type="transmembrane region" description="Helical" evidence="7">
    <location>
        <begin position="12"/>
        <end position="31"/>
    </location>
</feature>
<sequence length="136" mass="14801">MSTNNQLTQYQPYALGLLRIVTGYMFIMHGMTKLFQIPYIEMFANVPLGSMFGAAGIIELIGGALIILGLFTRPVAFILSGQMAAAYFIGHVADGGNFLMPILNSGELAVQWCFTFLFFFVAGSGAFALDNLRNKA</sequence>
<reference evidence="8 9" key="1">
    <citation type="journal article" date="2022" name="Res Sq">
        <title>Evolution of multicellular longitudinally dividing oral cavity symbionts (Neisseriaceae).</title>
        <authorList>
            <person name="Nyongesa S."/>
            <person name="Weber P."/>
            <person name="Bernet E."/>
            <person name="Pullido F."/>
            <person name="Nieckarz M."/>
            <person name="Delaby M."/>
            <person name="Nieves C."/>
            <person name="Viehboeck T."/>
            <person name="Krause N."/>
            <person name="Rivera-Millot A."/>
            <person name="Nakamura A."/>
            <person name="Vischer N."/>
            <person name="VanNieuwenhze M."/>
            <person name="Brun Y."/>
            <person name="Cava F."/>
            <person name="Bulgheresi S."/>
            <person name="Veyrier F."/>
        </authorList>
    </citation>
    <scope>NUCLEOTIDE SEQUENCE [LARGE SCALE GENOMIC DNA]</scope>
    <source>
        <strain evidence="8 9">SN4</strain>
    </source>
</reference>
<dbReference type="PANTHER" id="PTHR33452:SF4">
    <property type="entry name" value="BLL4328 PROTEIN"/>
    <property type="match status" value="1"/>
</dbReference>